<dbReference type="EMBL" id="MIKG01000008">
    <property type="protein sequence ID" value="RAO68604.1"/>
    <property type="molecule type" value="Genomic_DNA"/>
</dbReference>
<dbReference type="Proteomes" id="UP000249363">
    <property type="component" value="Unassembled WGS sequence"/>
</dbReference>
<dbReference type="AlphaFoldDB" id="A0A364KYJ2"/>
<proteinExistence type="predicted"/>
<dbReference type="PANTHER" id="PTHR43135">
    <property type="entry name" value="ALPHA-D-RIBOSE 1-METHYLPHOSPHONATE 5-TRIPHOSPHATE DIPHOSPHATASE"/>
    <property type="match status" value="1"/>
</dbReference>
<dbReference type="CDD" id="cd01299">
    <property type="entry name" value="Met_dep_hydrolase_A"/>
    <property type="match status" value="1"/>
</dbReference>
<dbReference type="SUPFAM" id="SSF51338">
    <property type="entry name" value="Composite domain of metallo-dependent hydrolases"/>
    <property type="match status" value="1"/>
</dbReference>
<dbReference type="Gene3D" id="3.20.20.140">
    <property type="entry name" value="Metal-dependent hydrolases"/>
    <property type="match status" value="1"/>
</dbReference>
<evidence type="ECO:0000313" key="3">
    <source>
        <dbReference type="Proteomes" id="UP000249363"/>
    </source>
</evidence>
<reference evidence="2 3" key="1">
    <citation type="journal article" date="2017" name="Biotechnol. Biofuels">
        <title>Differential beta-glucosidase expression as a function of carbon source availability in Talaromyces amestolkiae: a genomic and proteomic approach.</title>
        <authorList>
            <person name="de Eugenio L.I."/>
            <person name="Mendez-Liter J.A."/>
            <person name="Nieto-Dominguez M."/>
            <person name="Alonso L."/>
            <person name="Gil-Munoz J."/>
            <person name="Barriuso J."/>
            <person name="Prieto A."/>
            <person name="Martinez M.J."/>
        </authorList>
    </citation>
    <scope>NUCLEOTIDE SEQUENCE [LARGE SCALE GENOMIC DNA]</scope>
    <source>
        <strain evidence="2 3">CIB</strain>
    </source>
</reference>
<name>A0A364KYJ2_TALAM</name>
<dbReference type="OrthoDB" id="194468at2759"/>
<dbReference type="Gene3D" id="2.30.40.10">
    <property type="entry name" value="Urease, subunit C, domain 1"/>
    <property type="match status" value="2"/>
</dbReference>
<dbReference type="SUPFAM" id="SSF51556">
    <property type="entry name" value="Metallo-dependent hydrolases"/>
    <property type="match status" value="1"/>
</dbReference>
<evidence type="ECO:0000259" key="1">
    <source>
        <dbReference type="Pfam" id="PF01979"/>
    </source>
</evidence>
<keyword evidence="3" id="KW-1185">Reference proteome</keyword>
<dbReference type="InterPro" id="IPR051781">
    <property type="entry name" value="Metallo-dep_Hydrolase"/>
</dbReference>
<dbReference type="InterPro" id="IPR006680">
    <property type="entry name" value="Amidohydro-rel"/>
</dbReference>
<dbReference type="PANTHER" id="PTHR43135:SF3">
    <property type="entry name" value="ALPHA-D-RIBOSE 1-METHYLPHOSPHONATE 5-TRIPHOSPHATE DIPHOSPHATASE"/>
    <property type="match status" value="1"/>
</dbReference>
<organism evidence="2 3">
    <name type="scientific">Talaromyces amestolkiae</name>
    <dbReference type="NCBI Taxonomy" id="1196081"/>
    <lineage>
        <taxon>Eukaryota</taxon>
        <taxon>Fungi</taxon>
        <taxon>Dikarya</taxon>
        <taxon>Ascomycota</taxon>
        <taxon>Pezizomycotina</taxon>
        <taxon>Eurotiomycetes</taxon>
        <taxon>Eurotiomycetidae</taxon>
        <taxon>Eurotiales</taxon>
        <taxon>Trichocomaceae</taxon>
        <taxon>Talaromyces</taxon>
        <taxon>Talaromyces sect. Talaromyces</taxon>
    </lineage>
</organism>
<dbReference type="Pfam" id="PF01979">
    <property type="entry name" value="Amidohydro_1"/>
    <property type="match status" value="1"/>
</dbReference>
<dbReference type="GO" id="GO:0016810">
    <property type="term" value="F:hydrolase activity, acting on carbon-nitrogen (but not peptide) bonds"/>
    <property type="evidence" value="ECO:0007669"/>
    <property type="project" value="InterPro"/>
</dbReference>
<dbReference type="RefSeq" id="XP_040733120.1">
    <property type="nucleotide sequence ID" value="XM_040877001.1"/>
</dbReference>
<dbReference type="GeneID" id="63793832"/>
<accession>A0A364KYJ2</accession>
<evidence type="ECO:0000313" key="2">
    <source>
        <dbReference type="EMBL" id="RAO68604.1"/>
    </source>
</evidence>
<gene>
    <name evidence="2" type="ORF">BHQ10_004616</name>
</gene>
<dbReference type="STRING" id="1196081.A0A364KYJ2"/>
<dbReference type="InterPro" id="IPR032466">
    <property type="entry name" value="Metal_Hydrolase"/>
</dbReference>
<dbReference type="InterPro" id="IPR057744">
    <property type="entry name" value="OTAase-like"/>
</dbReference>
<dbReference type="InterPro" id="IPR011059">
    <property type="entry name" value="Metal-dep_hydrolase_composite"/>
</dbReference>
<protein>
    <recommendedName>
        <fullName evidence="1">Amidohydrolase-related domain-containing protein</fullName>
    </recommendedName>
</protein>
<comment type="caution">
    <text evidence="2">The sequence shown here is derived from an EMBL/GenBank/DDBJ whole genome shotgun (WGS) entry which is preliminary data.</text>
</comment>
<feature type="domain" description="Amidohydrolase-related" evidence="1">
    <location>
        <begin position="107"/>
        <end position="452"/>
    </location>
</feature>
<sequence>MSAAHVPLTSPENLEGLYDGPPRNVASIDHLKFDDKLQPKNYSIFGTSPESKILITDVWIIDATGNDPYHGDVLIIGERFAHVGKVPEKDSYLRDPKVRVFHGNGRTLIPGLGDAHTHMSWNGGDLGRLGELGVEEHTLLTARSAQCFLDSGYTMCFGAASAKKRLDVAIRDAINSGDIPGPRCLANGQEMAKRGGELVGGITAFANGPDEMREVIREHVALGVDQIKLSMSGESITEIRDAEECYFTNEETQACVDEAHKHGIRLCAHARARDSVRQCLDHGVEVIYHASYIDGESMDILEKKKSQHVVVPAINWLVATLYEAGAFGYATEVAEKAGYKKELDTAIIGLREMHRRGIVVLPGGDYGFAWTPHGTYARDLEHFTKLLGFTAHEAIIAATYGVAKLFMRSDEMGQIKAGNFADCVVVDGDPLKDITILQDHAKLDIIMINGRVHKASRKEVTLQPDQRVSDKIAKREVLEKVGVTVPMQAAH</sequence>